<dbReference type="Gene3D" id="3.30.420.10">
    <property type="entry name" value="Ribonuclease H-like superfamily/Ribonuclease H"/>
    <property type="match status" value="1"/>
</dbReference>
<keyword evidence="2" id="KW-0540">Nuclease</keyword>
<dbReference type="EMBL" id="AGNL01045235">
    <property type="protein sequence ID" value="EJK48973.1"/>
    <property type="molecule type" value="Genomic_DNA"/>
</dbReference>
<dbReference type="GO" id="GO:0004527">
    <property type="term" value="F:exonuclease activity"/>
    <property type="evidence" value="ECO:0007669"/>
    <property type="project" value="InterPro"/>
</dbReference>
<evidence type="ECO:0000313" key="8">
    <source>
        <dbReference type="Proteomes" id="UP000266841"/>
    </source>
</evidence>
<dbReference type="GO" id="GO:0005634">
    <property type="term" value="C:nucleus"/>
    <property type="evidence" value="ECO:0007669"/>
    <property type="project" value="TreeGrafter"/>
</dbReference>
<dbReference type="OMA" id="MYLDGCN"/>
<dbReference type="SMART" id="SM00479">
    <property type="entry name" value="EXOIII"/>
    <property type="match status" value="1"/>
</dbReference>
<evidence type="ECO:0000313" key="7">
    <source>
        <dbReference type="EMBL" id="EJK48973.1"/>
    </source>
</evidence>
<proteinExistence type="predicted"/>
<dbReference type="Proteomes" id="UP000266841">
    <property type="component" value="Unassembled WGS sequence"/>
</dbReference>
<dbReference type="InterPro" id="IPR047021">
    <property type="entry name" value="REXO1/3/4-like"/>
</dbReference>
<dbReference type="GO" id="GO:0006364">
    <property type="term" value="P:rRNA processing"/>
    <property type="evidence" value="ECO:0007669"/>
    <property type="project" value="UniProtKB-KW"/>
</dbReference>
<feature type="region of interest" description="Disordered" evidence="5">
    <location>
        <begin position="53"/>
        <end position="79"/>
    </location>
</feature>
<sequence length="573" mass="64491">MTQVAAIVAAAGATTTAVLLYAYRRSKRSQSPSKQDERERAKRSFEVHRGDLMAVAGRRRSSRPGSRARSQPEETQSTSFGLSLARISHNLCELRFSVSRCIRALVPYWEIISSSTSRTGTKRIQRTKSSIDDDYYARHAVVGLDCEMVGAGRGPGGASPFWRGYVIPKKKVTDYRTQWSGITKETYTQPDPQIPIVSFNQCQNEISQLFSSIDGKDVVVVGHALENDFDALEISHPPFLTRDTSLYKHFMRAGKRRRYPRKLSHLSSELLGIDIQQQSNNDSMLKNTTNIGHSSVEDAAAALRLYWLRAKEWEASLDFPLISTAQDQSSWEPLDMYLDGCNLPVGLRDINLSQMISEYGGSQECTIRSLFRLVSRKKDNNSSNISTVDWIPRFQAAVQDGFVPKIARIRVMFDGAKFSPDNNERSDKFASKETKRFNLVDSEIGLEVTGRDVSVDDVLVERCNASDHPSNAVVKEMTIDDVIKTLLSREDGRNDVLQEYIVIKRKAGGTKTHRKLFDKLHLRRPEEGALCLSGLTEGLRKNSLNIARELQRARGVERVITCTRMSRQKIGMS</sequence>
<keyword evidence="3" id="KW-0378">Hydrolase</keyword>
<dbReference type="PANTHER" id="PTHR12801">
    <property type="entry name" value="RNA EXONUCLEASE REXO1 / RECO3 FAMILY MEMBER-RELATED"/>
    <property type="match status" value="1"/>
</dbReference>
<gene>
    <name evidence="7" type="ORF">THAOC_32190</name>
</gene>
<evidence type="ECO:0000256" key="5">
    <source>
        <dbReference type="SAM" id="MobiDB-lite"/>
    </source>
</evidence>
<dbReference type="GO" id="GO:0003676">
    <property type="term" value="F:nucleic acid binding"/>
    <property type="evidence" value="ECO:0007669"/>
    <property type="project" value="InterPro"/>
</dbReference>
<evidence type="ECO:0000256" key="3">
    <source>
        <dbReference type="ARBA" id="ARBA00022801"/>
    </source>
</evidence>
<dbReference type="AlphaFoldDB" id="K0R6H9"/>
<reference evidence="7 8" key="1">
    <citation type="journal article" date="2012" name="Genome Biol.">
        <title>Genome and low-iron response of an oceanic diatom adapted to chronic iron limitation.</title>
        <authorList>
            <person name="Lommer M."/>
            <person name="Specht M."/>
            <person name="Roy A.S."/>
            <person name="Kraemer L."/>
            <person name="Andreson R."/>
            <person name="Gutowska M.A."/>
            <person name="Wolf J."/>
            <person name="Bergner S.V."/>
            <person name="Schilhabel M.B."/>
            <person name="Klostermeier U.C."/>
            <person name="Beiko R.G."/>
            <person name="Rosenstiel P."/>
            <person name="Hippler M."/>
            <person name="Laroche J."/>
        </authorList>
    </citation>
    <scope>NUCLEOTIDE SEQUENCE [LARGE SCALE GENOMIC DNA]</scope>
    <source>
        <strain evidence="7 8">CCMP1005</strain>
    </source>
</reference>
<name>K0R6H9_THAOC</name>
<dbReference type="InterPro" id="IPR036397">
    <property type="entry name" value="RNaseH_sf"/>
</dbReference>
<dbReference type="OrthoDB" id="16516at2759"/>
<organism evidence="7 8">
    <name type="scientific">Thalassiosira oceanica</name>
    <name type="common">Marine diatom</name>
    <dbReference type="NCBI Taxonomy" id="159749"/>
    <lineage>
        <taxon>Eukaryota</taxon>
        <taxon>Sar</taxon>
        <taxon>Stramenopiles</taxon>
        <taxon>Ochrophyta</taxon>
        <taxon>Bacillariophyta</taxon>
        <taxon>Coscinodiscophyceae</taxon>
        <taxon>Thalassiosirophycidae</taxon>
        <taxon>Thalassiosirales</taxon>
        <taxon>Thalassiosiraceae</taxon>
        <taxon>Thalassiosira</taxon>
    </lineage>
</organism>
<comment type="function">
    <text evidence="4">Exoribonuclease involved in ribosome biosynthesis. Involved in the processing of ITS1, the internal transcribed spacer localized between the 18S and 5.8S rRNAs.</text>
</comment>
<dbReference type="PANTHER" id="PTHR12801:SF45">
    <property type="entry name" value="RNA EXONUCLEASE 4"/>
    <property type="match status" value="1"/>
</dbReference>
<dbReference type="InterPro" id="IPR013520">
    <property type="entry name" value="Ribonucl_H"/>
</dbReference>
<dbReference type="eggNOG" id="KOG2249">
    <property type="taxonomic scope" value="Eukaryota"/>
</dbReference>
<dbReference type="InterPro" id="IPR012337">
    <property type="entry name" value="RNaseH-like_sf"/>
</dbReference>
<feature type="domain" description="Exonuclease" evidence="6">
    <location>
        <begin position="140"/>
        <end position="315"/>
    </location>
</feature>
<accession>K0R6H9</accession>
<evidence type="ECO:0000259" key="6">
    <source>
        <dbReference type="SMART" id="SM00479"/>
    </source>
</evidence>
<dbReference type="SUPFAM" id="SSF53098">
    <property type="entry name" value="Ribonuclease H-like"/>
    <property type="match status" value="1"/>
</dbReference>
<keyword evidence="1" id="KW-0698">rRNA processing</keyword>
<evidence type="ECO:0000256" key="4">
    <source>
        <dbReference type="ARBA" id="ARBA00025599"/>
    </source>
</evidence>
<keyword evidence="8" id="KW-1185">Reference proteome</keyword>
<comment type="caution">
    <text evidence="7">The sequence shown here is derived from an EMBL/GenBank/DDBJ whole genome shotgun (WGS) entry which is preliminary data.</text>
</comment>
<protein>
    <recommendedName>
        <fullName evidence="6">Exonuclease domain-containing protein</fullName>
    </recommendedName>
</protein>
<evidence type="ECO:0000256" key="1">
    <source>
        <dbReference type="ARBA" id="ARBA00022552"/>
    </source>
</evidence>
<evidence type="ECO:0000256" key="2">
    <source>
        <dbReference type="ARBA" id="ARBA00022722"/>
    </source>
</evidence>